<name>A0A8S5MHV7_9CAUD</name>
<accession>A0A8S5MHV7</accession>
<dbReference type="EMBL" id="BK014908">
    <property type="protein sequence ID" value="DAD81792.1"/>
    <property type="molecule type" value="Genomic_DNA"/>
</dbReference>
<evidence type="ECO:0000256" key="1">
    <source>
        <dbReference type="SAM" id="Coils"/>
    </source>
</evidence>
<reference evidence="2" key="1">
    <citation type="journal article" date="2021" name="Proc. Natl. Acad. Sci. U.S.A.">
        <title>A Catalog of Tens of Thousands of Viruses from Human Metagenomes Reveals Hidden Associations with Chronic Diseases.</title>
        <authorList>
            <person name="Tisza M.J."/>
            <person name="Buck C.B."/>
        </authorList>
    </citation>
    <scope>NUCLEOTIDE SEQUENCE</scope>
    <source>
        <strain evidence="2">CtvyM23</strain>
    </source>
</reference>
<organism evidence="2">
    <name type="scientific">Siphoviridae sp. ctvyM23</name>
    <dbReference type="NCBI Taxonomy" id="2826514"/>
    <lineage>
        <taxon>Viruses</taxon>
        <taxon>Duplodnaviria</taxon>
        <taxon>Heunggongvirae</taxon>
        <taxon>Uroviricota</taxon>
        <taxon>Caudoviricetes</taxon>
    </lineage>
</organism>
<feature type="coiled-coil region" evidence="1">
    <location>
        <begin position="932"/>
        <end position="962"/>
    </location>
</feature>
<evidence type="ECO:0000313" key="2">
    <source>
        <dbReference type="EMBL" id="DAD81792.1"/>
    </source>
</evidence>
<keyword evidence="1" id="KW-0175">Coiled coil</keyword>
<sequence length="2080" mass="235060">MSDNLQQPIGNQNVEFTKEQTEAIDSQLQKKLSASPTPIFYSDTVSDGISQQTKNYIRGNTRDVWKDAAISLPVLDENSTDEEKKKYEELSSVKANARGALAFAEYNVNTDKSKQKQFEELSRFYGANVSSNDADIVQRLMSQKLMNDWVKTFDEYGLPDSSIINNAKIRSNFDPETYKYFKTAQQVQQDSKLFADLSRSFALNTELRNLNNEKIDDAVDSLSSSEYISFLSDQLHGRKSKLENTNKGMSNEEYEDRKAQIIDRYSRDTDGIKQSLYDLFSDMRYSLGGLNLVDDYRQARRREMEEIIKNNPNITDKELALALHNSNSGSNSVILNALSIMLFKGAGEYTKILGQATAKTLSKLGVDVSARVPKVAQQVLGHTSNIAINTAQNTAFSKIDDANVKYNARVDVGQSQLESLAQIPSDLVSDLGETVTQSALVSAFFESLPLLNRARSKVLNLKKQANARVADEVVSNSPLTKNDPATSAEIYDELQSRGSDKIYLDKDAVTDVINRADQVEKSGYTVGVNRAVLGDEFNEAYDRAQHGNMIEITRGQWSKLPQEVRDELIDYTTSENGAPLIRELSATLSDKKIEEIKNDIADKVQQRIKREEEMRPIQQELNRVLADNSKNTTVEENNVLSKGVTTFLRSMSDITGVDVATLWNKFKPLIKHEKGVDFSKVKNANKRNERGVLGVIDDVPVIKLNSESTFTDVLHEQSHWFLHTMRELSKENKEVHDRLDKLVKWWDSTKSLDTLSKEDWDKLQEQFVARFIADTIGNKKSDSSVLNNFKKMLSHNKNNELFNKENLEQFDKKTITEKAFKQNYGEELNQGTKDFNDFVDSLFESEQLYKEQIEQYPIDDLLGDIDSSPLPDEAKQLFKDTVKSDLINHHAALKGLIDELAIKKFLIGLVNGRSLDKLKRQIIKKNMAKLPREDLEKQLVALDNLAKKYEKVKKEQKQLLKNDPRTLYIEDLKTLPISLKDKNVPKYIEDKLKAKKIVDNDTGIEVREILDDYDRLPQQWKDAIDSAKDKEQALLECIANYSIEKEAKRIAYETVLDKAIKKTQLEGELKISKKISTIHRQLGSQVLKALKAITKTGENAKKILFNIKKISQNDVDQLSFSDVSVSSARHLAARANKKVKIALARGDLREAEKQTRNELYQNEKAEYIADTIHYVEKKMADFKALASRDVKKVGKSYDPNLMDLLRIVTDTIGLTERKANGFTVGDIAEIKERILNESDYLDSLGEEQALIERAKIEAFCNRVADVANDYYANRTVSKLYDLIEFMSALKDYARKTKTFCDGEKTIEFKDAQEQLVKTTSDLKTKKASLNGASQGKSKGVFAAFGALRKKYAFQAEHTVERYDGKKLGAWHELIYAPVERGYTQMKLALRDITSKLGDSLSKLKIDSREIQTDLIIKNETTGKNERLVLGSRSGHFNGRTTLEILGLLLHCGTNYEKLVKGYVADPEIGAKFKDGTEVNLNNDKSVYAWKQEQFNSMIQSLCDQGFITKELLNCCKEIWGTFKELDPKVMQATREQNGYGFKRLDGQPLSFKLADGSEVSVDAGYVPAILNNDRAVTKASENGIDITATGAMQNQMSVMGLKTPSFIKERNQKAFHALDLDPVHIISGIEQELKFIYLTPRVNEVNKLLHSKAVANEIERIDPGALKERFEPWIKTLATGQDITPASSNKFIQWISRKMQDTGLSIMAGYIKNAGEQFFDLAPVMYEVGFTNTMKGVVMATMYHNKLKAEICHNSAYMNARLNESNNSINEIFKRIQLNPFQYTSNGQKIKASAQWIQNFSRENAMFAQVYTQRFIDEITWYGAQQKYLHDHPEQANLTDSVKYADSVVRTVLGSYDRPDTALIAKSNAWYKLFTTFTSYFINKMNLLSTRLAKNSREFQNSNKRFSDYMNRYGHDVFAISFFTLLPSLLSELLTQTVNGSLTSDDDDEFRAGLWNVALSPTKFVASGKAPLMSNMVVSPLVDMAVGKQYFSSAYMNSPLLTTGTAFLHSGVNVYNASVNGGELKSSDVKNIMMGTSTLLGVPFIGTASRPVHHAVELSNREVGPTDNYFIEAWKFIHGR</sequence>
<protein>
    <submittedName>
        <fullName evidence="2">Crystallin beta/gamma motif-containing protein</fullName>
    </submittedName>
</protein>
<proteinExistence type="predicted"/>